<evidence type="ECO:0000256" key="7">
    <source>
        <dbReference type="PROSITE-ProRule" id="PRU00042"/>
    </source>
</evidence>
<feature type="region of interest" description="Disordered" evidence="8">
    <location>
        <begin position="855"/>
        <end position="899"/>
    </location>
</feature>
<keyword evidence="2" id="KW-0479">Metal-binding</keyword>
<dbReference type="GO" id="GO:0005634">
    <property type="term" value="C:nucleus"/>
    <property type="evidence" value="ECO:0007669"/>
    <property type="project" value="UniProtKB-SubCell"/>
</dbReference>
<feature type="domain" description="C2H2-type" evidence="9">
    <location>
        <begin position="138"/>
        <end position="157"/>
    </location>
</feature>
<feature type="domain" description="C2H2-type" evidence="9">
    <location>
        <begin position="1208"/>
        <end position="1235"/>
    </location>
</feature>
<comment type="subcellular location">
    <subcellularLocation>
        <location evidence="1">Nucleus</location>
    </subcellularLocation>
</comment>
<dbReference type="Proteomes" id="UP001208570">
    <property type="component" value="Unassembled WGS sequence"/>
</dbReference>
<dbReference type="PANTHER" id="PTHR24388">
    <property type="entry name" value="ZINC FINGER PROTEIN"/>
    <property type="match status" value="1"/>
</dbReference>
<keyword evidence="4 7" id="KW-0863">Zinc-finger</keyword>
<feature type="region of interest" description="Disordered" evidence="8">
    <location>
        <begin position="754"/>
        <end position="787"/>
    </location>
</feature>
<dbReference type="Gene3D" id="3.30.160.60">
    <property type="entry name" value="Classic Zinc Finger"/>
    <property type="match status" value="4"/>
</dbReference>
<feature type="domain" description="C2H2-type" evidence="9">
    <location>
        <begin position="1065"/>
        <end position="1093"/>
    </location>
</feature>
<dbReference type="PROSITE" id="PS50157">
    <property type="entry name" value="ZINC_FINGER_C2H2_2"/>
    <property type="match status" value="5"/>
</dbReference>
<sequence>MAATDFINPTSRSATMQDEIISEHSDVETQDMTSSLSPDSDMYKRIIQHQPIVLLRRIKIDNIPRVDGCLSDCDEVISSSPSSLEYENNQDSDEEWTAYGLSKGVSRKYCAFCSSSYGRQSDLDKHIRMAHGEVVMPFTCSVCGRGFMRQESLRHHKGKSCNGLVKKTLPLESRHQMTPWQDQNTTKCRSVPIRARGCTHKRTHCVPDSGSIDRIIAHLDFSLPQDYKDNHIISTICTHCKAIYLSRAAMIKHYRSAHKDVPMPYSCRNCSLGFLDVRGLKIHLAKSKRFCAKMVYAKTRGQSLKGNTHSHAQSTSSLTELPSFCSEDELLSYLGDRSRGLDGKALGGSFWCPICNRSVTGDILNHLRCHKQMLLACKKQNSFLCDICLIDSDSIEWMIKHRREAHGKSFLMASELSEVNLSLSSVKPSDTASAVDKNRRYPLVPVPMPQTLCNQSKTSCEPSHLCVTDVSNSYSSNDPTSVSSFSGALTDLQNVIEIKPVYEEGSAVCGNSIPDESIKWGSDSKLQVDYPLGTLSEHCPAPQFTSHDLDAGQSPGPPVLYPPANSFALVEESSCEMPDLCKESDPITGEEDDLIFVSTTRAPQKKQCPVIIKQEKGIDDFRSELHQQPLENRYKAGKCRSERSFMDALIPPIEPVCTPSSLTNTTNTYNSSITRSLLGENHMSHHKQRVTDDITYRDNHFLRTANLVSIRQTTPVENAWQLNEFFNDKSKNDVGASGFVSGLAVDAQSQLSENDAKMSDLSQRKWEKTESHMADSTESDSGVSEVKLEDEELQDEVIVIDLDDNSVIREYVTSDTGTERSLQPGEHKAMLRLKQESMNLEARDDYLEMLEKDFSSAPCNGRKQDEGAQDDDNLKMPDFNPRVSSLSSSSSNVVTNASQQRHEYDMLEDEKRLMLEKQSELFQKLEKFLDVISDKPISAPQLTHSSAAKMPESGEVSRLNGSSYYSIAEILKKKHHSKLLLKCDHCGKGFQSIGLLNKHKRFSHTHHRLTANKVSDRHDVNATPAPQPGQLKLRAYPCSKCGEYYPSLALLHDHKKVIHKLTSKYLCLQCDKSFASRGQLQSHMRWKHTQSKVKQLNSAAPVTMKAMLKQGYFPNLPTRSDPFGVESRDVNQQLQPNMTQGDEQPVSIQPPDYMCTLCGETFISLVDRQRHERMFCKMKRLPCGQCEETIIHDSSPMEQVKTHQNIRYICDVCGLAYLRMYSVRHHRQKHHPEAPNIDIKWLRVELDHLPSQISR</sequence>
<dbReference type="PROSITE" id="PS00028">
    <property type="entry name" value="ZINC_FINGER_C2H2_1"/>
    <property type="match status" value="4"/>
</dbReference>
<evidence type="ECO:0000256" key="1">
    <source>
        <dbReference type="ARBA" id="ARBA00004123"/>
    </source>
</evidence>
<proteinExistence type="predicted"/>
<dbReference type="Pfam" id="PF00096">
    <property type="entry name" value="zf-C2H2"/>
    <property type="match status" value="2"/>
</dbReference>
<name>A0AAD9IRY7_9ANNE</name>
<evidence type="ECO:0000313" key="11">
    <source>
        <dbReference type="Proteomes" id="UP001208570"/>
    </source>
</evidence>
<dbReference type="EMBL" id="JAODUP010001623">
    <property type="protein sequence ID" value="KAK2139769.1"/>
    <property type="molecule type" value="Genomic_DNA"/>
</dbReference>
<evidence type="ECO:0000256" key="4">
    <source>
        <dbReference type="ARBA" id="ARBA00022771"/>
    </source>
</evidence>
<evidence type="ECO:0000313" key="10">
    <source>
        <dbReference type="EMBL" id="KAK2139769.1"/>
    </source>
</evidence>
<organism evidence="10 11">
    <name type="scientific">Paralvinella palmiformis</name>
    <dbReference type="NCBI Taxonomy" id="53620"/>
    <lineage>
        <taxon>Eukaryota</taxon>
        <taxon>Metazoa</taxon>
        <taxon>Spiralia</taxon>
        <taxon>Lophotrochozoa</taxon>
        <taxon>Annelida</taxon>
        <taxon>Polychaeta</taxon>
        <taxon>Sedentaria</taxon>
        <taxon>Canalipalpata</taxon>
        <taxon>Terebellida</taxon>
        <taxon>Terebelliformia</taxon>
        <taxon>Alvinellidae</taxon>
        <taxon>Paralvinella</taxon>
    </lineage>
</organism>
<keyword evidence="11" id="KW-1185">Reference proteome</keyword>
<dbReference type="AlphaFoldDB" id="A0AAD9IRY7"/>
<feature type="domain" description="C2H2-type" evidence="9">
    <location>
        <begin position="1036"/>
        <end position="1059"/>
    </location>
</feature>
<dbReference type="PANTHER" id="PTHR24388:SF54">
    <property type="entry name" value="PROTEIN ESCARGOT"/>
    <property type="match status" value="1"/>
</dbReference>
<dbReference type="GO" id="GO:0000978">
    <property type="term" value="F:RNA polymerase II cis-regulatory region sequence-specific DNA binding"/>
    <property type="evidence" value="ECO:0007669"/>
    <property type="project" value="TreeGrafter"/>
</dbReference>
<accession>A0AAD9IRY7</accession>
<dbReference type="GO" id="GO:0008270">
    <property type="term" value="F:zinc ion binding"/>
    <property type="evidence" value="ECO:0007669"/>
    <property type="project" value="UniProtKB-KW"/>
</dbReference>
<reference evidence="10" key="1">
    <citation type="journal article" date="2023" name="Mol. Biol. Evol.">
        <title>Third-Generation Sequencing Reveals the Adaptive Role of the Epigenome in Three Deep-Sea Polychaetes.</title>
        <authorList>
            <person name="Perez M."/>
            <person name="Aroh O."/>
            <person name="Sun Y."/>
            <person name="Lan Y."/>
            <person name="Juniper S.K."/>
            <person name="Young C.R."/>
            <person name="Angers B."/>
            <person name="Qian P.Y."/>
        </authorList>
    </citation>
    <scope>NUCLEOTIDE SEQUENCE</scope>
    <source>
        <strain evidence="10">P08H-3</strain>
    </source>
</reference>
<keyword evidence="3" id="KW-0677">Repeat</keyword>
<dbReference type="InterPro" id="IPR036236">
    <property type="entry name" value="Znf_C2H2_sf"/>
</dbReference>
<dbReference type="SMART" id="SM00355">
    <property type="entry name" value="ZnF_C2H2"/>
    <property type="match status" value="11"/>
</dbReference>
<evidence type="ECO:0000256" key="2">
    <source>
        <dbReference type="ARBA" id="ARBA00022723"/>
    </source>
</evidence>
<keyword evidence="5" id="KW-0862">Zinc</keyword>
<dbReference type="InterPro" id="IPR013087">
    <property type="entry name" value="Znf_C2H2_type"/>
</dbReference>
<dbReference type="GO" id="GO:0000981">
    <property type="term" value="F:DNA-binding transcription factor activity, RNA polymerase II-specific"/>
    <property type="evidence" value="ECO:0007669"/>
    <property type="project" value="TreeGrafter"/>
</dbReference>
<evidence type="ECO:0000256" key="3">
    <source>
        <dbReference type="ARBA" id="ARBA00022737"/>
    </source>
</evidence>
<feature type="compositionally biased region" description="Polar residues" evidence="8">
    <location>
        <begin position="7"/>
        <end position="16"/>
    </location>
</feature>
<dbReference type="SUPFAM" id="SSF57667">
    <property type="entry name" value="beta-beta-alpha zinc fingers"/>
    <property type="match status" value="2"/>
</dbReference>
<dbReference type="InterPro" id="IPR050527">
    <property type="entry name" value="Snail/Krueppel_Znf"/>
</dbReference>
<evidence type="ECO:0000256" key="5">
    <source>
        <dbReference type="ARBA" id="ARBA00022833"/>
    </source>
</evidence>
<feature type="compositionally biased region" description="Basic and acidic residues" evidence="8">
    <location>
        <begin position="754"/>
        <end position="775"/>
    </location>
</feature>
<gene>
    <name evidence="10" type="ORF">LSH36_1624g00001</name>
</gene>
<comment type="caution">
    <text evidence="10">The sequence shown here is derived from an EMBL/GenBank/DDBJ whole genome shotgun (WGS) entry which is preliminary data.</text>
</comment>
<keyword evidence="6" id="KW-0539">Nucleus</keyword>
<evidence type="ECO:0000259" key="9">
    <source>
        <dbReference type="PROSITE" id="PS50157"/>
    </source>
</evidence>
<feature type="domain" description="C2H2-type" evidence="9">
    <location>
        <begin position="981"/>
        <end position="1009"/>
    </location>
</feature>
<feature type="region of interest" description="Disordered" evidence="8">
    <location>
        <begin position="1"/>
        <end position="39"/>
    </location>
</feature>
<evidence type="ECO:0000256" key="8">
    <source>
        <dbReference type="SAM" id="MobiDB-lite"/>
    </source>
</evidence>
<evidence type="ECO:0000256" key="6">
    <source>
        <dbReference type="ARBA" id="ARBA00023242"/>
    </source>
</evidence>
<protein>
    <recommendedName>
        <fullName evidence="9">C2H2-type domain-containing protein</fullName>
    </recommendedName>
</protein>